<dbReference type="GO" id="GO:0000160">
    <property type="term" value="P:phosphorelay signal transduction system"/>
    <property type="evidence" value="ECO:0007669"/>
    <property type="project" value="UniProtKB-KW"/>
</dbReference>
<proteinExistence type="predicted"/>
<dbReference type="PROSITE" id="PS50110">
    <property type="entry name" value="RESPONSE_REGULATORY"/>
    <property type="match status" value="1"/>
</dbReference>
<gene>
    <name evidence="8" type="ORF">SAMN05421737_10292</name>
</gene>
<dbReference type="OrthoDB" id="9808843at2"/>
<dbReference type="PANTHER" id="PTHR44591">
    <property type="entry name" value="STRESS RESPONSE REGULATOR PROTEIN 1"/>
    <property type="match status" value="1"/>
</dbReference>
<evidence type="ECO:0000256" key="6">
    <source>
        <dbReference type="PROSITE-ProRule" id="PRU00169"/>
    </source>
</evidence>
<evidence type="ECO:0000256" key="4">
    <source>
        <dbReference type="ARBA" id="ARBA00023125"/>
    </source>
</evidence>
<dbReference type="RefSeq" id="WP_090774859.1">
    <property type="nucleotide sequence ID" value="NZ_FMYM01000002.1"/>
</dbReference>
<evidence type="ECO:0000313" key="9">
    <source>
        <dbReference type="Proteomes" id="UP000242662"/>
    </source>
</evidence>
<keyword evidence="9" id="KW-1185">Reference proteome</keyword>
<dbReference type="SUPFAM" id="SSF52172">
    <property type="entry name" value="CheY-like"/>
    <property type="match status" value="1"/>
</dbReference>
<dbReference type="InterPro" id="IPR001789">
    <property type="entry name" value="Sig_transdc_resp-reg_receiver"/>
</dbReference>
<keyword evidence="5" id="KW-0804">Transcription</keyword>
<evidence type="ECO:0000313" key="8">
    <source>
        <dbReference type="EMBL" id="SDB86254.1"/>
    </source>
</evidence>
<name>A0A1G6GWA6_9BACI</name>
<dbReference type="SMART" id="SM00448">
    <property type="entry name" value="REC"/>
    <property type="match status" value="1"/>
</dbReference>
<dbReference type="FunFam" id="3.40.50.2300:FF:000001">
    <property type="entry name" value="DNA-binding response regulator PhoB"/>
    <property type="match status" value="1"/>
</dbReference>
<reference evidence="9" key="1">
    <citation type="submission" date="2016-09" db="EMBL/GenBank/DDBJ databases">
        <authorList>
            <person name="Varghese N."/>
            <person name="Submissions S."/>
        </authorList>
    </citation>
    <scope>NUCLEOTIDE SEQUENCE [LARGE SCALE GENOMIC DNA]</scope>
    <source>
        <strain evidence="9">25nlg</strain>
    </source>
</reference>
<organism evidence="8 9">
    <name type="scientific">Shouchella lonarensis</name>
    <dbReference type="NCBI Taxonomy" id="1464122"/>
    <lineage>
        <taxon>Bacteria</taxon>
        <taxon>Bacillati</taxon>
        <taxon>Bacillota</taxon>
        <taxon>Bacilli</taxon>
        <taxon>Bacillales</taxon>
        <taxon>Bacillaceae</taxon>
        <taxon>Shouchella</taxon>
    </lineage>
</organism>
<dbReference type="Gene3D" id="3.40.50.2300">
    <property type="match status" value="1"/>
</dbReference>
<accession>A0A1G6GWA6</accession>
<keyword evidence="2" id="KW-0902">Two-component regulatory system</keyword>
<evidence type="ECO:0000256" key="2">
    <source>
        <dbReference type="ARBA" id="ARBA00023012"/>
    </source>
</evidence>
<dbReference type="PANTHER" id="PTHR44591:SF3">
    <property type="entry name" value="RESPONSE REGULATORY DOMAIN-CONTAINING PROTEIN"/>
    <property type="match status" value="1"/>
</dbReference>
<evidence type="ECO:0000256" key="5">
    <source>
        <dbReference type="ARBA" id="ARBA00023163"/>
    </source>
</evidence>
<dbReference type="Proteomes" id="UP000242662">
    <property type="component" value="Unassembled WGS sequence"/>
</dbReference>
<dbReference type="EMBL" id="FMYM01000002">
    <property type="protein sequence ID" value="SDB86254.1"/>
    <property type="molecule type" value="Genomic_DNA"/>
</dbReference>
<keyword evidence="3" id="KW-0805">Transcription regulation</keyword>
<protein>
    <submittedName>
        <fullName evidence="8">Two-component system, response regulator, stage 0 sporulation protein F</fullName>
    </submittedName>
</protein>
<feature type="domain" description="Response regulatory" evidence="7">
    <location>
        <begin position="4"/>
        <end position="118"/>
    </location>
</feature>
<dbReference type="InterPro" id="IPR011006">
    <property type="entry name" value="CheY-like_superfamily"/>
</dbReference>
<keyword evidence="1 6" id="KW-0597">Phosphoprotein</keyword>
<evidence type="ECO:0000256" key="3">
    <source>
        <dbReference type="ARBA" id="ARBA00023015"/>
    </source>
</evidence>
<evidence type="ECO:0000256" key="1">
    <source>
        <dbReference type="ARBA" id="ARBA00022553"/>
    </source>
</evidence>
<dbReference type="InterPro" id="IPR050595">
    <property type="entry name" value="Bact_response_regulator"/>
</dbReference>
<dbReference type="GO" id="GO:0003677">
    <property type="term" value="F:DNA binding"/>
    <property type="evidence" value="ECO:0007669"/>
    <property type="project" value="UniProtKB-KW"/>
</dbReference>
<dbReference type="AlphaFoldDB" id="A0A1G6GWA6"/>
<feature type="modified residue" description="4-aspartylphosphate" evidence="6">
    <location>
        <position position="53"/>
    </location>
</feature>
<evidence type="ECO:0000259" key="7">
    <source>
        <dbReference type="PROSITE" id="PS50110"/>
    </source>
</evidence>
<keyword evidence="4" id="KW-0238">DNA-binding</keyword>
<dbReference type="STRING" id="1464122.SAMN05421737_10292"/>
<sequence length="120" mass="13575">MAQKILIVDDQAGIRMLLTEVLSHEGYETFEAGNGQDALRIQSEHHIDIVLLDMKIPGMDGIEILKQMKKHDPAICVVMMTAYSEQGIVNEALQHGARDIFSKPFDIEDVRKMVRTHITM</sequence>
<dbReference type="Pfam" id="PF00072">
    <property type="entry name" value="Response_reg"/>
    <property type="match status" value="1"/>
</dbReference>